<feature type="compositionally biased region" description="Polar residues" evidence="13">
    <location>
        <begin position="786"/>
        <end position="798"/>
    </location>
</feature>
<dbReference type="InterPro" id="IPR044288">
    <property type="entry name" value="ZNF598/HEL2"/>
</dbReference>
<dbReference type="GO" id="GO:0061630">
    <property type="term" value="F:ubiquitin protein ligase activity"/>
    <property type="evidence" value="ECO:0007669"/>
    <property type="project" value="UniProtKB-EC"/>
</dbReference>
<feature type="compositionally biased region" description="Low complexity" evidence="13">
    <location>
        <begin position="483"/>
        <end position="498"/>
    </location>
</feature>
<evidence type="ECO:0000256" key="3">
    <source>
        <dbReference type="ARBA" id="ARBA00004906"/>
    </source>
</evidence>
<dbReference type="InterPro" id="IPR041888">
    <property type="entry name" value="RING-HC_ZNF598/HEL2"/>
</dbReference>
<dbReference type="GO" id="GO:0016567">
    <property type="term" value="P:protein ubiquitination"/>
    <property type="evidence" value="ECO:0007669"/>
    <property type="project" value="TreeGrafter"/>
</dbReference>
<dbReference type="Pfam" id="PF23202">
    <property type="entry name" value="PAH_ZNF598"/>
    <property type="match status" value="1"/>
</dbReference>
<evidence type="ECO:0000256" key="2">
    <source>
        <dbReference type="ARBA" id="ARBA00004496"/>
    </source>
</evidence>
<dbReference type="GO" id="GO:0043022">
    <property type="term" value="F:ribosome binding"/>
    <property type="evidence" value="ECO:0007669"/>
    <property type="project" value="TreeGrafter"/>
</dbReference>
<dbReference type="EC" id="2.3.2.27" evidence="4"/>
<keyword evidence="9 12" id="KW-0863">Zinc-finger</keyword>
<evidence type="ECO:0000256" key="12">
    <source>
        <dbReference type="PROSITE-ProRule" id="PRU00175"/>
    </source>
</evidence>
<evidence type="ECO:0000256" key="7">
    <source>
        <dbReference type="ARBA" id="ARBA00022679"/>
    </source>
</evidence>
<protein>
    <recommendedName>
        <fullName evidence="4">RING-type E3 ubiquitin transferase</fullName>
        <ecNumber evidence="4">2.3.2.27</ecNumber>
    </recommendedName>
</protein>
<dbReference type="InterPro" id="IPR013087">
    <property type="entry name" value="Znf_C2H2_type"/>
</dbReference>
<feature type="region of interest" description="Disordered" evidence="13">
    <location>
        <begin position="315"/>
        <end position="353"/>
    </location>
</feature>
<feature type="region of interest" description="Disordered" evidence="13">
    <location>
        <begin position="474"/>
        <end position="534"/>
    </location>
</feature>
<keyword evidence="5" id="KW-0963">Cytoplasm</keyword>
<feature type="region of interest" description="Disordered" evidence="13">
    <location>
        <begin position="631"/>
        <end position="656"/>
    </location>
</feature>
<feature type="region of interest" description="Disordered" evidence="13">
    <location>
        <begin position="730"/>
        <end position="824"/>
    </location>
</feature>
<evidence type="ECO:0000256" key="5">
    <source>
        <dbReference type="ARBA" id="ARBA00022490"/>
    </source>
</evidence>
<dbReference type="Pfam" id="PF23230">
    <property type="entry name" value="zf-C2H2_13"/>
    <property type="match status" value="1"/>
</dbReference>
<dbReference type="InterPro" id="IPR057634">
    <property type="entry name" value="PAH_ZNF598/HEL2"/>
</dbReference>
<evidence type="ECO:0000256" key="8">
    <source>
        <dbReference type="ARBA" id="ARBA00022723"/>
    </source>
</evidence>
<evidence type="ECO:0000256" key="9">
    <source>
        <dbReference type="ARBA" id="ARBA00022771"/>
    </source>
</evidence>
<evidence type="ECO:0000313" key="15">
    <source>
        <dbReference type="EMBL" id="KAL0420177.1"/>
    </source>
</evidence>
<dbReference type="PANTHER" id="PTHR22938">
    <property type="entry name" value="ZINC FINGER PROTEIN 598"/>
    <property type="match status" value="1"/>
</dbReference>
<feature type="compositionally biased region" description="Low complexity" evidence="13">
    <location>
        <begin position="315"/>
        <end position="324"/>
    </location>
</feature>
<dbReference type="EMBL" id="JACGWJ010000005">
    <property type="protein sequence ID" value="KAL0420177.1"/>
    <property type="molecule type" value="Genomic_DNA"/>
</dbReference>
<sequence>MDDSCAVCAESLEWVAYGACGHKDVCSTCVARLRFICDDRRCCICKTEAGVVFITKALGDYTKTISDFSLLPSEVKEGRVGQYWYHEDTQALFDDLDHYKMIKAMCRLSCSVCDKMEDQQDDSSRRRAKFRNIEQLKGHLFHKHRLLMCSLCLEGRKVFICEQKLYTRSQLTQHINTGDSEVDGSESERGGFTGHPMCEFCRTPFYGDNELYTHMSTEHYTCHICQRQHPGQYEYYKNYDDLEMHFRRDHFLCEDEGCLGKKFIVFQSEAELKIPTSFRYRRSSEQENRRGRARTFLRDPSDSELSLAIQASLETASAAPSSRATTDHAEVTDVESLIPPLDSIGTTDSEPPSRYLQALSQRSRSGALVESSFPPLPVASSSNQNPHPDVVPKKTMAAHLRRQGNRKVNASSSAPAWPAASRTPAQPVINPHGWPSINAVSGSASSSGQSRATAEIGPASSSYLTSAQARPASNSSFAGSLVSSRTSGSTGRISHSSSAPNLSEREFLESSSTDFPPVSAAQTHKSPAADQALKKVDDVHTANKSLVEKMRVALGFDEDKFTAFKDISGEYRQGSMDAETYLAYVEQFGLSHLVPEMARLLPNAQKQKELIEAYSVNMAYNASRENGWGNGIKDGHVSSKKGKGKSIDSGKGESVVAGNSTVRNNIADNVMSTVKELQSSFRASEEEVEVLSKDGYRGGRGKSKAVVGDLLLESSGPGESTKLKNQIESLSAGGGANKNSGNGDGKSKQRKKTSKFHRVRLGDGSVEALLHQKNTDPDPDPGPNLKESSSVGPDNPSESLPARGVWRNGGGQKLFAMTSKGPRN</sequence>
<dbReference type="InterPro" id="IPR056437">
    <property type="entry name" value="Znf-C2H2_ZNF598/HEL2"/>
</dbReference>
<feature type="compositionally biased region" description="Polar residues" evidence="13">
    <location>
        <begin position="509"/>
        <end position="525"/>
    </location>
</feature>
<name>A0AAW2UTD8_SESRA</name>
<dbReference type="GO" id="GO:0072344">
    <property type="term" value="P:rescue of stalled ribosome"/>
    <property type="evidence" value="ECO:0007669"/>
    <property type="project" value="InterPro"/>
</dbReference>
<feature type="compositionally biased region" description="Basic residues" evidence="13">
    <location>
        <begin position="748"/>
        <end position="759"/>
    </location>
</feature>
<dbReference type="SMART" id="SM00355">
    <property type="entry name" value="ZnF_C2H2"/>
    <property type="match status" value="3"/>
</dbReference>
<evidence type="ECO:0000256" key="11">
    <source>
        <dbReference type="ARBA" id="ARBA00035113"/>
    </source>
</evidence>
<reference evidence="15" key="2">
    <citation type="journal article" date="2024" name="Plant">
        <title>Genomic evolution and insights into agronomic trait innovations of Sesamum species.</title>
        <authorList>
            <person name="Miao H."/>
            <person name="Wang L."/>
            <person name="Qu L."/>
            <person name="Liu H."/>
            <person name="Sun Y."/>
            <person name="Le M."/>
            <person name="Wang Q."/>
            <person name="Wei S."/>
            <person name="Zheng Y."/>
            <person name="Lin W."/>
            <person name="Duan Y."/>
            <person name="Cao H."/>
            <person name="Xiong S."/>
            <person name="Wang X."/>
            <person name="Wei L."/>
            <person name="Li C."/>
            <person name="Ma Q."/>
            <person name="Ju M."/>
            <person name="Zhao R."/>
            <person name="Li G."/>
            <person name="Mu C."/>
            <person name="Tian Q."/>
            <person name="Mei H."/>
            <person name="Zhang T."/>
            <person name="Gao T."/>
            <person name="Zhang H."/>
        </authorList>
    </citation>
    <scope>NUCLEOTIDE SEQUENCE</scope>
    <source>
        <strain evidence="15">G02</strain>
    </source>
</reference>
<dbReference type="PROSITE" id="PS50089">
    <property type="entry name" value="ZF_RING_2"/>
    <property type="match status" value="1"/>
</dbReference>
<dbReference type="AlphaFoldDB" id="A0AAW2UTD8"/>
<comment type="pathway">
    <text evidence="3">Protein modification; protein ubiquitination.</text>
</comment>
<proteinExistence type="inferred from homology"/>
<feature type="domain" description="RING-type" evidence="14">
    <location>
        <begin position="5"/>
        <end position="46"/>
    </location>
</feature>
<dbReference type="InterPro" id="IPR001841">
    <property type="entry name" value="Znf_RING"/>
</dbReference>
<dbReference type="GO" id="GO:0008270">
    <property type="term" value="F:zinc ion binding"/>
    <property type="evidence" value="ECO:0007669"/>
    <property type="project" value="UniProtKB-KW"/>
</dbReference>
<dbReference type="Pfam" id="PF25447">
    <property type="entry name" value="RING_ZNF598"/>
    <property type="match status" value="1"/>
</dbReference>
<gene>
    <name evidence="15" type="ORF">Sradi_1431200</name>
</gene>
<reference evidence="15" key="1">
    <citation type="submission" date="2020-06" db="EMBL/GenBank/DDBJ databases">
        <authorList>
            <person name="Li T."/>
            <person name="Hu X."/>
            <person name="Zhang T."/>
            <person name="Song X."/>
            <person name="Zhang H."/>
            <person name="Dai N."/>
            <person name="Sheng W."/>
            <person name="Hou X."/>
            <person name="Wei L."/>
        </authorList>
    </citation>
    <scope>NUCLEOTIDE SEQUENCE</scope>
    <source>
        <strain evidence="15">G02</strain>
        <tissue evidence="15">Leaf</tissue>
    </source>
</reference>
<keyword evidence="6" id="KW-0597">Phosphoprotein</keyword>
<organism evidence="15">
    <name type="scientific">Sesamum radiatum</name>
    <name type="common">Black benniseed</name>
    <dbReference type="NCBI Taxonomy" id="300843"/>
    <lineage>
        <taxon>Eukaryota</taxon>
        <taxon>Viridiplantae</taxon>
        <taxon>Streptophyta</taxon>
        <taxon>Embryophyta</taxon>
        <taxon>Tracheophyta</taxon>
        <taxon>Spermatophyta</taxon>
        <taxon>Magnoliopsida</taxon>
        <taxon>eudicotyledons</taxon>
        <taxon>Gunneridae</taxon>
        <taxon>Pentapetalae</taxon>
        <taxon>asterids</taxon>
        <taxon>lamiids</taxon>
        <taxon>Lamiales</taxon>
        <taxon>Pedaliaceae</taxon>
        <taxon>Sesamum</taxon>
    </lineage>
</organism>
<evidence type="ECO:0000256" key="6">
    <source>
        <dbReference type="ARBA" id="ARBA00022553"/>
    </source>
</evidence>
<evidence type="ECO:0000259" key="14">
    <source>
        <dbReference type="PROSITE" id="PS50089"/>
    </source>
</evidence>
<comment type="similarity">
    <text evidence="11">Belongs to the ZNF598/HEL2 family.</text>
</comment>
<dbReference type="PANTHER" id="PTHR22938:SF0">
    <property type="entry name" value="E3 UBIQUITIN-PROTEIN LIGASE ZNF598"/>
    <property type="match status" value="1"/>
</dbReference>
<evidence type="ECO:0000256" key="4">
    <source>
        <dbReference type="ARBA" id="ARBA00012483"/>
    </source>
</evidence>
<feature type="region of interest" description="Disordered" evidence="13">
    <location>
        <begin position="366"/>
        <end position="454"/>
    </location>
</feature>
<accession>A0AAW2UTD8</accession>
<feature type="compositionally biased region" description="Low complexity" evidence="13">
    <location>
        <begin position="410"/>
        <end position="425"/>
    </location>
</feature>
<keyword evidence="8" id="KW-0479">Metal-binding</keyword>
<dbReference type="CDD" id="cd16615">
    <property type="entry name" value="RING-HC_ZNF598"/>
    <property type="match status" value="1"/>
</dbReference>
<evidence type="ECO:0000256" key="13">
    <source>
        <dbReference type="SAM" id="MobiDB-lite"/>
    </source>
</evidence>
<comment type="subcellular location">
    <subcellularLocation>
        <location evidence="2">Cytoplasm</location>
    </subcellularLocation>
</comment>
<evidence type="ECO:0000256" key="1">
    <source>
        <dbReference type="ARBA" id="ARBA00000900"/>
    </source>
</evidence>
<keyword evidence="7" id="KW-0808">Transferase</keyword>
<comment type="caution">
    <text evidence="15">The sequence shown here is derived from an EMBL/GenBank/DDBJ whole genome shotgun (WGS) entry which is preliminary data.</text>
</comment>
<keyword evidence="10" id="KW-0862">Zinc</keyword>
<evidence type="ECO:0000256" key="10">
    <source>
        <dbReference type="ARBA" id="ARBA00022833"/>
    </source>
</evidence>
<dbReference type="GO" id="GO:0005737">
    <property type="term" value="C:cytoplasm"/>
    <property type="evidence" value="ECO:0007669"/>
    <property type="project" value="UniProtKB-SubCell"/>
</dbReference>
<feature type="compositionally biased region" description="Low complexity" evidence="13">
    <location>
        <begin position="436"/>
        <end position="454"/>
    </location>
</feature>
<comment type="catalytic activity">
    <reaction evidence="1">
        <text>S-ubiquitinyl-[E2 ubiquitin-conjugating enzyme]-L-cysteine + [acceptor protein]-L-lysine = [E2 ubiquitin-conjugating enzyme]-L-cysteine + N(6)-ubiquitinyl-[acceptor protein]-L-lysine.</text>
        <dbReference type="EC" id="2.3.2.27"/>
    </reaction>
</comment>